<sequence>MITHLIASSHPDFSILHALMKRDEKSLVIRMDTAMLHLGLSGYGHSSTEHPS</sequence>
<dbReference type="AlphaFoldDB" id="A0A1S8A7W7"/>
<dbReference type="Proteomes" id="UP000054516">
    <property type="component" value="Unassembled WGS sequence"/>
</dbReference>
<keyword evidence="2" id="KW-1185">Reference proteome</keyword>
<reference evidence="1" key="1">
    <citation type="submission" date="2016-03" db="EMBL/GenBank/DDBJ databases">
        <title>Draft genome sequence of Rosellinia necatrix.</title>
        <authorList>
            <person name="Kanematsu S."/>
        </authorList>
    </citation>
    <scope>NUCLEOTIDE SEQUENCE [LARGE SCALE GENOMIC DNA]</scope>
    <source>
        <strain evidence="1">W97</strain>
    </source>
</reference>
<organism evidence="1">
    <name type="scientific">Rosellinia necatrix</name>
    <name type="common">White root-rot fungus</name>
    <dbReference type="NCBI Taxonomy" id="77044"/>
    <lineage>
        <taxon>Eukaryota</taxon>
        <taxon>Fungi</taxon>
        <taxon>Dikarya</taxon>
        <taxon>Ascomycota</taxon>
        <taxon>Pezizomycotina</taxon>
        <taxon>Sordariomycetes</taxon>
        <taxon>Xylariomycetidae</taxon>
        <taxon>Xylariales</taxon>
        <taxon>Xylariaceae</taxon>
        <taxon>Rosellinia</taxon>
    </lineage>
</organism>
<evidence type="ECO:0000313" key="2">
    <source>
        <dbReference type="Proteomes" id="UP000054516"/>
    </source>
</evidence>
<evidence type="ECO:0000313" key="1">
    <source>
        <dbReference type="EMBL" id="GAW26157.1"/>
    </source>
</evidence>
<dbReference type="EMBL" id="DF977468">
    <property type="protein sequence ID" value="GAW26157.1"/>
    <property type="molecule type" value="Genomic_DNA"/>
</dbReference>
<gene>
    <name evidence="1" type="ORF">SAMD00023353_2300100</name>
</gene>
<accession>A0A1S8A7W7</accession>
<protein>
    <submittedName>
        <fullName evidence="1">Uncharacterized protein</fullName>
    </submittedName>
</protein>
<proteinExistence type="predicted"/>
<name>A0A1S8A7W7_ROSNE</name>